<dbReference type="PROSITE" id="PS51257">
    <property type="entry name" value="PROKAR_LIPOPROTEIN"/>
    <property type="match status" value="1"/>
</dbReference>
<name>A0A6M0H4T5_9CLOT</name>
<dbReference type="Gene3D" id="3.30.750.44">
    <property type="match status" value="1"/>
</dbReference>
<feature type="signal peptide" evidence="1">
    <location>
        <begin position="1"/>
        <end position="22"/>
    </location>
</feature>
<comment type="caution">
    <text evidence="2">The sequence shown here is derived from an EMBL/GenBank/DDBJ whole genome shotgun (WGS) entry which is preliminary data.</text>
</comment>
<keyword evidence="3" id="KW-1185">Reference proteome</keyword>
<organism evidence="2 3">
    <name type="scientific">Clostridium senegalense</name>
    <dbReference type="NCBI Taxonomy" id="1465809"/>
    <lineage>
        <taxon>Bacteria</taxon>
        <taxon>Bacillati</taxon>
        <taxon>Bacillota</taxon>
        <taxon>Clostridia</taxon>
        <taxon>Eubacteriales</taxon>
        <taxon>Clostridiaceae</taxon>
        <taxon>Clostridium</taxon>
    </lineage>
</organism>
<dbReference type="EMBL" id="JAAGPU010000010">
    <property type="protein sequence ID" value="NEU04582.1"/>
    <property type="molecule type" value="Genomic_DNA"/>
</dbReference>
<dbReference type="SUPFAM" id="SSF52096">
    <property type="entry name" value="ClpP/crotonase"/>
    <property type="match status" value="1"/>
</dbReference>
<protein>
    <submittedName>
        <fullName evidence="2">Uncharacterized protein</fullName>
    </submittedName>
</protein>
<keyword evidence="1" id="KW-0732">Signal</keyword>
<dbReference type="InterPro" id="IPR029045">
    <property type="entry name" value="ClpP/crotonase-like_dom_sf"/>
</dbReference>
<dbReference type="RefSeq" id="WP_199869635.1">
    <property type="nucleotide sequence ID" value="NZ_JAAGPU010000010.1"/>
</dbReference>
<evidence type="ECO:0000256" key="1">
    <source>
        <dbReference type="SAM" id="SignalP"/>
    </source>
</evidence>
<evidence type="ECO:0000313" key="3">
    <source>
        <dbReference type="Proteomes" id="UP000481872"/>
    </source>
</evidence>
<gene>
    <name evidence="2" type="ORF">G3M99_06845</name>
</gene>
<sequence>MYKRLIALVLSFLCLFSIGCIKTTEALTKENRKFTNEQWIEDIDYLVKELSQKHPDPFYKIKEKDWTKEVEKLKKDVPKLTDEDIYMRLYQLTALLKDAHTHVYWDQLESKIDNMKMYPIALYWFGDELRVFSTFKDNEDILGKKLVAVNGIPINKVLEKINTLVSYENNQWAKATNFFVVTYYPVLKFLDITDEEKCEFTFEDDNGKNTTKNLNVVLYKDLYDKESRIKLLSEEVRQKLVKNQKPEGQEDAYWFKFVEKDKIFYLQYNQCLDSNFDAFLESLIKEINSNEENIDKFVVDLRKNTGGDSRFMSRMITALNRDTKIKDKKVFALIGKETFSAGCMAATDLKFQLNAKLVGEETGGNAKCYGNLGWFNLPNTDIEVDYSTQYYDLGVESDGGVLPDIEVIDSFHNYLKGIDECYEAVKAQ</sequence>
<evidence type="ECO:0000313" key="2">
    <source>
        <dbReference type="EMBL" id="NEU04582.1"/>
    </source>
</evidence>
<reference evidence="2 3" key="1">
    <citation type="submission" date="2020-02" db="EMBL/GenBank/DDBJ databases">
        <title>Genome assembly of a novel Clostridium senegalense strain.</title>
        <authorList>
            <person name="Gupta T.B."/>
            <person name="Jauregui R."/>
            <person name="Maclean P."/>
            <person name="Nawarathana A."/>
            <person name="Brightwell G."/>
        </authorList>
    </citation>
    <scope>NUCLEOTIDE SEQUENCE [LARGE SCALE GENOMIC DNA]</scope>
    <source>
        <strain evidence="2 3">AGRFS4</strain>
    </source>
</reference>
<proteinExistence type="predicted"/>
<dbReference type="AlphaFoldDB" id="A0A6M0H4T5"/>
<dbReference type="Proteomes" id="UP000481872">
    <property type="component" value="Unassembled WGS sequence"/>
</dbReference>
<accession>A0A6M0H4T5</accession>
<dbReference type="Gene3D" id="3.90.226.10">
    <property type="entry name" value="2-enoyl-CoA Hydratase, Chain A, domain 1"/>
    <property type="match status" value="2"/>
</dbReference>
<feature type="chain" id="PRO_5039454455" evidence="1">
    <location>
        <begin position="23"/>
        <end position="428"/>
    </location>
</feature>